<evidence type="ECO:0000313" key="2">
    <source>
        <dbReference type="EMBL" id="GCA63842.1"/>
    </source>
</evidence>
<sequence>MKCKISIIGNQARPIIELELEDTQTVLDLRTSVNEQIVGEGKEVRSLIHAGRLLNDTDVVSEVITNKSNIMCIVKAIEAPKPAE</sequence>
<gene>
    <name evidence="2" type="ORF">KIPB_012162</name>
</gene>
<organism evidence="2 3">
    <name type="scientific">Kipferlia bialata</name>
    <dbReference type="NCBI Taxonomy" id="797122"/>
    <lineage>
        <taxon>Eukaryota</taxon>
        <taxon>Metamonada</taxon>
        <taxon>Carpediemonas-like organisms</taxon>
        <taxon>Kipferlia</taxon>
    </lineage>
</organism>
<dbReference type="CDD" id="cd17039">
    <property type="entry name" value="Ubl_ubiquitin_like"/>
    <property type="match status" value="1"/>
</dbReference>
<dbReference type="Proteomes" id="UP000265618">
    <property type="component" value="Unassembled WGS sequence"/>
</dbReference>
<dbReference type="AlphaFoldDB" id="A0A391P798"/>
<feature type="domain" description="Ubiquitin-like" evidence="1">
    <location>
        <begin position="1"/>
        <end position="62"/>
    </location>
</feature>
<dbReference type="PROSITE" id="PS50053">
    <property type="entry name" value="UBIQUITIN_2"/>
    <property type="match status" value="1"/>
</dbReference>
<keyword evidence="3" id="KW-1185">Reference proteome</keyword>
<dbReference type="EMBL" id="BDIP01005265">
    <property type="protein sequence ID" value="GCA63842.1"/>
    <property type="molecule type" value="Genomic_DNA"/>
</dbReference>
<dbReference type="Gene3D" id="3.10.20.90">
    <property type="entry name" value="Phosphatidylinositol 3-kinase Catalytic Subunit, Chain A, domain 1"/>
    <property type="match status" value="1"/>
</dbReference>
<dbReference type="SUPFAM" id="SSF54236">
    <property type="entry name" value="Ubiquitin-like"/>
    <property type="match status" value="1"/>
</dbReference>
<evidence type="ECO:0000259" key="1">
    <source>
        <dbReference type="PROSITE" id="PS50053"/>
    </source>
</evidence>
<proteinExistence type="predicted"/>
<dbReference type="InterPro" id="IPR029071">
    <property type="entry name" value="Ubiquitin-like_domsf"/>
</dbReference>
<feature type="non-terminal residue" evidence="2">
    <location>
        <position position="1"/>
    </location>
</feature>
<protein>
    <recommendedName>
        <fullName evidence="1">Ubiquitin-like domain-containing protein</fullName>
    </recommendedName>
</protein>
<name>A0A391P798_9EUKA</name>
<accession>A0A391P798</accession>
<dbReference type="InterPro" id="IPR000626">
    <property type="entry name" value="Ubiquitin-like_dom"/>
</dbReference>
<reference evidence="2 3" key="1">
    <citation type="journal article" date="2018" name="PLoS ONE">
        <title>The draft genome of Kipferlia bialata reveals reductive genome evolution in fornicate parasites.</title>
        <authorList>
            <person name="Tanifuji G."/>
            <person name="Takabayashi S."/>
            <person name="Kume K."/>
            <person name="Takagi M."/>
            <person name="Nakayama T."/>
            <person name="Kamikawa R."/>
            <person name="Inagaki Y."/>
            <person name="Hashimoto T."/>
        </authorList>
    </citation>
    <scope>NUCLEOTIDE SEQUENCE [LARGE SCALE GENOMIC DNA]</scope>
    <source>
        <strain evidence="2">NY0173</strain>
    </source>
</reference>
<evidence type="ECO:0000313" key="3">
    <source>
        <dbReference type="Proteomes" id="UP000265618"/>
    </source>
</evidence>
<comment type="caution">
    <text evidence="2">The sequence shown here is derived from an EMBL/GenBank/DDBJ whole genome shotgun (WGS) entry which is preliminary data.</text>
</comment>
<dbReference type="OrthoDB" id="267397at2759"/>